<comment type="caution">
    <text evidence="1">The sequence shown here is derived from an EMBL/GenBank/DDBJ whole genome shotgun (WGS) entry which is preliminary data.</text>
</comment>
<gene>
    <name evidence="1" type="ORF">GCM10007392_24730</name>
</gene>
<name>A0A918KC07_9GAMM</name>
<sequence length="77" mass="7930">MIGPRSFSMKAGTLVPETETCPIAGETQSKVGGVGVLGLRTHRVWGSVCTAWPAVSVARATTDKDWPANASATGTSI</sequence>
<dbReference type="Proteomes" id="UP000626148">
    <property type="component" value="Unassembled WGS sequence"/>
</dbReference>
<organism evidence="1 2">
    <name type="scientific">Saccharospirillum salsuginis</name>
    <dbReference type="NCBI Taxonomy" id="418750"/>
    <lineage>
        <taxon>Bacteria</taxon>
        <taxon>Pseudomonadati</taxon>
        <taxon>Pseudomonadota</taxon>
        <taxon>Gammaproteobacteria</taxon>
        <taxon>Oceanospirillales</taxon>
        <taxon>Saccharospirillaceae</taxon>
        <taxon>Saccharospirillum</taxon>
    </lineage>
</organism>
<dbReference type="AlphaFoldDB" id="A0A918KC07"/>
<proteinExistence type="predicted"/>
<protein>
    <submittedName>
        <fullName evidence="1">Uncharacterized protein</fullName>
    </submittedName>
</protein>
<keyword evidence="2" id="KW-1185">Reference proteome</keyword>
<evidence type="ECO:0000313" key="2">
    <source>
        <dbReference type="Proteomes" id="UP000626148"/>
    </source>
</evidence>
<dbReference type="EMBL" id="BMXR01000005">
    <property type="protein sequence ID" value="GGX56002.1"/>
    <property type="molecule type" value="Genomic_DNA"/>
</dbReference>
<accession>A0A918KC07</accession>
<reference evidence="1" key="2">
    <citation type="submission" date="2020-09" db="EMBL/GenBank/DDBJ databases">
        <authorList>
            <person name="Sun Q."/>
            <person name="Kim S."/>
        </authorList>
    </citation>
    <scope>NUCLEOTIDE SEQUENCE</scope>
    <source>
        <strain evidence="1">KCTC 22169</strain>
    </source>
</reference>
<reference evidence="1" key="1">
    <citation type="journal article" date="2014" name="Int. J. Syst. Evol. Microbiol.">
        <title>Complete genome sequence of Corynebacterium casei LMG S-19264T (=DSM 44701T), isolated from a smear-ripened cheese.</title>
        <authorList>
            <consortium name="US DOE Joint Genome Institute (JGI-PGF)"/>
            <person name="Walter F."/>
            <person name="Albersmeier A."/>
            <person name="Kalinowski J."/>
            <person name="Ruckert C."/>
        </authorList>
    </citation>
    <scope>NUCLEOTIDE SEQUENCE</scope>
    <source>
        <strain evidence="1">KCTC 22169</strain>
    </source>
</reference>
<evidence type="ECO:0000313" key="1">
    <source>
        <dbReference type="EMBL" id="GGX56002.1"/>
    </source>
</evidence>